<protein>
    <submittedName>
        <fullName evidence="9">Protein ALP1-like</fullName>
    </submittedName>
</protein>
<sequence>MRGGFSHTGLYMLIHSFIDVDGENLNLGDKRKKKCGSLTKRHHKDHLTEAISMRKEATIAKIEASKYKAEKYKTQANEAIDPLLDPYSIDTSMELLNSMENVKTSDALKNVTNLNDGKKNCIGAIDGTHVAAWAPAVKQTAFRGRKIVITQNVMAICDFDMMFTFVYTGWEGTTNDSRVFLDALKPTNNFPKPHADQFYLVDSGYPNMSGYLAPYRAQRYHL</sequence>
<reference evidence="9" key="1">
    <citation type="submission" date="2020-09" db="EMBL/GenBank/DDBJ databases">
        <title>Genome-Enabled Discovery of Anthraquinone Biosynthesis in Senna tora.</title>
        <authorList>
            <person name="Kang S.-H."/>
            <person name="Pandey R.P."/>
            <person name="Lee C.-M."/>
            <person name="Sim J.-S."/>
            <person name="Jeong J.-T."/>
            <person name="Choi B.-S."/>
            <person name="Jung M."/>
            <person name="Ginzburg D."/>
            <person name="Zhao K."/>
            <person name="Won S.Y."/>
            <person name="Oh T.-J."/>
            <person name="Yu Y."/>
            <person name="Kim N.-H."/>
            <person name="Lee O.R."/>
            <person name="Lee T.-H."/>
            <person name="Bashyal P."/>
            <person name="Kim T.-S."/>
            <person name="Lee W.-H."/>
            <person name="Kawkins C."/>
            <person name="Kim C.-K."/>
            <person name="Kim J.S."/>
            <person name="Ahn B.O."/>
            <person name="Rhee S.Y."/>
            <person name="Sohng J.K."/>
        </authorList>
    </citation>
    <scope>NUCLEOTIDE SEQUENCE</scope>
    <source>
        <tissue evidence="9">Leaf</tissue>
    </source>
</reference>
<evidence type="ECO:0000256" key="3">
    <source>
        <dbReference type="ARBA" id="ARBA00006958"/>
    </source>
</evidence>
<proteinExistence type="inferred from homology"/>
<organism evidence="9 10">
    <name type="scientific">Senna tora</name>
    <dbReference type="NCBI Taxonomy" id="362788"/>
    <lineage>
        <taxon>Eukaryota</taxon>
        <taxon>Viridiplantae</taxon>
        <taxon>Streptophyta</taxon>
        <taxon>Embryophyta</taxon>
        <taxon>Tracheophyta</taxon>
        <taxon>Spermatophyta</taxon>
        <taxon>Magnoliopsida</taxon>
        <taxon>eudicotyledons</taxon>
        <taxon>Gunneridae</taxon>
        <taxon>Pentapetalae</taxon>
        <taxon>rosids</taxon>
        <taxon>fabids</taxon>
        <taxon>Fabales</taxon>
        <taxon>Fabaceae</taxon>
        <taxon>Caesalpinioideae</taxon>
        <taxon>Cassia clade</taxon>
        <taxon>Senna</taxon>
    </lineage>
</organism>
<evidence type="ECO:0000313" key="9">
    <source>
        <dbReference type="EMBL" id="KAF7832131.1"/>
    </source>
</evidence>
<evidence type="ECO:0000256" key="7">
    <source>
        <dbReference type="ARBA" id="ARBA00023242"/>
    </source>
</evidence>
<evidence type="ECO:0000256" key="1">
    <source>
        <dbReference type="ARBA" id="ARBA00001968"/>
    </source>
</evidence>
<dbReference type="EMBL" id="JAAIUW010000005">
    <property type="protein sequence ID" value="KAF7832131.1"/>
    <property type="molecule type" value="Genomic_DNA"/>
</dbReference>
<keyword evidence="4" id="KW-0540">Nuclease</keyword>
<dbReference type="GO" id="GO:0005634">
    <property type="term" value="C:nucleus"/>
    <property type="evidence" value="ECO:0007669"/>
    <property type="project" value="UniProtKB-SubCell"/>
</dbReference>
<dbReference type="InterPro" id="IPR027806">
    <property type="entry name" value="HARBI1_dom"/>
</dbReference>
<name>A0A834WTH9_9FABA</name>
<dbReference type="GO" id="GO:0046872">
    <property type="term" value="F:metal ion binding"/>
    <property type="evidence" value="ECO:0007669"/>
    <property type="project" value="UniProtKB-KW"/>
</dbReference>
<keyword evidence="5" id="KW-0479">Metal-binding</keyword>
<dbReference type="PANTHER" id="PTHR22930">
    <property type="match status" value="1"/>
</dbReference>
<evidence type="ECO:0000256" key="2">
    <source>
        <dbReference type="ARBA" id="ARBA00004123"/>
    </source>
</evidence>
<dbReference type="GO" id="GO:0016787">
    <property type="term" value="F:hydrolase activity"/>
    <property type="evidence" value="ECO:0007669"/>
    <property type="project" value="UniProtKB-KW"/>
</dbReference>
<evidence type="ECO:0000259" key="8">
    <source>
        <dbReference type="Pfam" id="PF13359"/>
    </source>
</evidence>
<dbReference type="Proteomes" id="UP000634136">
    <property type="component" value="Unassembled WGS sequence"/>
</dbReference>
<dbReference type="AlphaFoldDB" id="A0A834WTH9"/>
<dbReference type="PANTHER" id="PTHR22930:SF228">
    <property type="entry name" value="PROTEIN ALP1-LIKE"/>
    <property type="match status" value="1"/>
</dbReference>
<feature type="domain" description="DDE Tnp4" evidence="8">
    <location>
        <begin position="125"/>
        <end position="216"/>
    </location>
</feature>
<comment type="caution">
    <text evidence="9">The sequence shown here is derived from an EMBL/GenBank/DDBJ whole genome shotgun (WGS) entry which is preliminary data.</text>
</comment>
<accession>A0A834WTH9</accession>
<evidence type="ECO:0000256" key="4">
    <source>
        <dbReference type="ARBA" id="ARBA00022722"/>
    </source>
</evidence>
<keyword evidence="6" id="KW-0378">Hydrolase</keyword>
<comment type="subcellular location">
    <subcellularLocation>
        <location evidence="2">Nucleus</location>
    </subcellularLocation>
</comment>
<dbReference type="OrthoDB" id="1681765at2759"/>
<evidence type="ECO:0000313" key="10">
    <source>
        <dbReference type="Proteomes" id="UP000634136"/>
    </source>
</evidence>
<comment type="cofactor">
    <cofactor evidence="1">
        <name>a divalent metal cation</name>
        <dbReference type="ChEBI" id="CHEBI:60240"/>
    </cofactor>
</comment>
<keyword evidence="10" id="KW-1185">Reference proteome</keyword>
<gene>
    <name evidence="9" type="ORF">G2W53_014464</name>
</gene>
<dbReference type="Pfam" id="PF13359">
    <property type="entry name" value="DDE_Tnp_4"/>
    <property type="match status" value="1"/>
</dbReference>
<evidence type="ECO:0000256" key="6">
    <source>
        <dbReference type="ARBA" id="ARBA00022801"/>
    </source>
</evidence>
<dbReference type="InterPro" id="IPR045249">
    <property type="entry name" value="HARBI1-like"/>
</dbReference>
<evidence type="ECO:0000256" key="5">
    <source>
        <dbReference type="ARBA" id="ARBA00022723"/>
    </source>
</evidence>
<keyword evidence="7" id="KW-0539">Nucleus</keyword>
<comment type="similarity">
    <text evidence="3">Belongs to the HARBI1 family.</text>
</comment>
<dbReference type="GO" id="GO:0004518">
    <property type="term" value="F:nuclease activity"/>
    <property type="evidence" value="ECO:0007669"/>
    <property type="project" value="UniProtKB-KW"/>
</dbReference>